<sequence>MTLERTDTSRARTLRSRKITMPDGKVRYDSKDPKDIAAELRAKSSLGKREAKLKAAEAKIGR</sequence>
<evidence type="ECO:0000313" key="3">
    <source>
        <dbReference type="Proteomes" id="UP001152178"/>
    </source>
</evidence>
<gene>
    <name evidence="1" type="ORF">OOJ09_18960</name>
    <name evidence="2" type="ORF">OOJ09_25930</name>
</gene>
<keyword evidence="3" id="KW-1185">Reference proteome</keyword>
<proteinExistence type="predicted"/>
<accession>A0ABT4QXN9</accession>
<name>A0ABT4QXN9_9HYPH</name>
<organism evidence="1 3">
    <name type="scientific">Mesorhizobium qingshengii</name>
    <dbReference type="NCBI Taxonomy" id="1165689"/>
    <lineage>
        <taxon>Bacteria</taxon>
        <taxon>Pseudomonadati</taxon>
        <taxon>Pseudomonadota</taxon>
        <taxon>Alphaproteobacteria</taxon>
        <taxon>Hyphomicrobiales</taxon>
        <taxon>Phyllobacteriaceae</taxon>
        <taxon>Mesorhizobium</taxon>
    </lineage>
</organism>
<dbReference type="EMBL" id="JAPFQA010000008">
    <property type="protein sequence ID" value="MCZ8546274.1"/>
    <property type="molecule type" value="Genomic_DNA"/>
</dbReference>
<protein>
    <submittedName>
        <fullName evidence="1">Uncharacterized protein</fullName>
    </submittedName>
</protein>
<evidence type="ECO:0000313" key="2">
    <source>
        <dbReference type="EMBL" id="MCZ8547640.1"/>
    </source>
</evidence>
<dbReference type="Proteomes" id="UP001152178">
    <property type="component" value="Unassembled WGS sequence"/>
</dbReference>
<evidence type="ECO:0000313" key="1">
    <source>
        <dbReference type="EMBL" id="MCZ8546274.1"/>
    </source>
</evidence>
<dbReference type="EMBL" id="JAPFQA010000016">
    <property type="protein sequence ID" value="MCZ8547640.1"/>
    <property type="molecule type" value="Genomic_DNA"/>
</dbReference>
<reference evidence="1" key="1">
    <citation type="submission" date="2022-11" db="EMBL/GenBank/DDBJ databases">
        <authorList>
            <person name="Coimbra C."/>
        </authorList>
    </citation>
    <scope>NUCLEOTIDE SEQUENCE</scope>
    <source>
        <strain evidence="1">Jales19</strain>
    </source>
</reference>
<comment type="caution">
    <text evidence="1">The sequence shown here is derived from an EMBL/GenBank/DDBJ whole genome shotgun (WGS) entry which is preliminary data.</text>
</comment>
<dbReference type="RefSeq" id="WP_269906641.1">
    <property type="nucleotide sequence ID" value="NZ_JAPFQA010000008.1"/>
</dbReference>